<sequence>MSGPQMSGPQMLSRKCGQPSEIPSSGTTADCSECFPGSGSVVVGATCRGKANGADCNTIVSDAAANIHAGGAVTSKRFAVSATHLSTWKECVRHIRLTEENGKGTNEVLRQPIRISGHFGHQKWRDQQSDFEKEPPDLAILECKSLGHFITTIHPTTAQCGHDDCFVIVLIVNALCTIGTSQYSPFTEMYLPVCRRTEPIFPITRKLAIDRSTTIIYFEI</sequence>
<protein>
    <submittedName>
        <fullName evidence="3">Uncharacterized protein</fullName>
    </submittedName>
</protein>
<evidence type="ECO:0000256" key="1">
    <source>
        <dbReference type="SAM" id="MobiDB-lite"/>
    </source>
</evidence>
<feature type="region of interest" description="Disordered" evidence="1">
    <location>
        <begin position="1"/>
        <end position="22"/>
    </location>
</feature>
<dbReference type="AlphaFoldDB" id="A0A914HQ92"/>
<dbReference type="WBParaSite" id="Gr19_v10_g3449.t2">
    <property type="protein sequence ID" value="Gr19_v10_g3449.t2"/>
    <property type="gene ID" value="Gr19_v10_g3449"/>
</dbReference>
<dbReference type="Proteomes" id="UP000887572">
    <property type="component" value="Unplaced"/>
</dbReference>
<reference evidence="3" key="1">
    <citation type="submission" date="2022-11" db="UniProtKB">
        <authorList>
            <consortium name="WormBaseParasite"/>
        </authorList>
    </citation>
    <scope>IDENTIFICATION</scope>
</reference>
<proteinExistence type="predicted"/>
<organism evidence="2 3">
    <name type="scientific">Globodera rostochiensis</name>
    <name type="common">Golden nematode worm</name>
    <name type="synonym">Heterodera rostochiensis</name>
    <dbReference type="NCBI Taxonomy" id="31243"/>
    <lineage>
        <taxon>Eukaryota</taxon>
        <taxon>Metazoa</taxon>
        <taxon>Ecdysozoa</taxon>
        <taxon>Nematoda</taxon>
        <taxon>Chromadorea</taxon>
        <taxon>Rhabditida</taxon>
        <taxon>Tylenchina</taxon>
        <taxon>Tylenchomorpha</taxon>
        <taxon>Tylenchoidea</taxon>
        <taxon>Heteroderidae</taxon>
        <taxon>Heteroderinae</taxon>
        <taxon>Globodera</taxon>
    </lineage>
</organism>
<keyword evidence="2" id="KW-1185">Reference proteome</keyword>
<evidence type="ECO:0000313" key="3">
    <source>
        <dbReference type="WBParaSite" id="Gr19_v10_g3449.t2"/>
    </source>
</evidence>
<name>A0A914HQ92_GLORO</name>
<evidence type="ECO:0000313" key="2">
    <source>
        <dbReference type="Proteomes" id="UP000887572"/>
    </source>
</evidence>
<accession>A0A914HQ92</accession>
<feature type="compositionally biased region" description="Polar residues" evidence="1">
    <location>
        <begin position="1"/>
        <end position="10"/>
    </location>
</feature>